<feature type="signal peptide" evidence="1">
    <location>
        <begin position="1"/>
        <end position="21"/>
    </location>
</feature>
<dbReference type="AlphaFoldDB" id="Q54KB3"/>
<dbReference type="GeneID" id="8626146"/>
<dbReference type="dictyBase" id="DDB_G0287491"/>
<dbReference type="KEGG" id="ddi:DDB_G0287491"/>
<evidence type="ECO:0000313" key="2">
    <source>
        <dbReference type="EMBL" id="EAL63711.1"/>
    </source>
</evidence>
<dbReference type="HOGENOM" id="CLU_851070_0_0_1"/>
<gene>
    <name evidence="2" type="ORF">DDB_G0287491</name>
</gene>
<sequence length="358" mass="39811">MKINSILFIILLILFYNVVNSSCPNCLKENDICDSGGTCSDDTKCLSNNSSSPRCTKYLKSGDKCDPGVYLCILGTSCILDKSNVYRCLDYGFRSLGEQCQLQSDCVDQLDCINNVCSHDPTKYTHCHDIDESCNYDEYCYCTASSNCVCQKINTQGSPCNYSRDCLGGLTCNSGVCGNPQLIELGGSCLGTYNCDNNNDYCYYNGFCDYNKGLYCSDNICQEFVQPSPKSCSPNATVSECSAYQTCSCSDHECYQSGIYPPESLKMIASSQLEKCAYDNKCSLNVNLYSSESCLSKHCRKEICQRYVGDYKVKEEDDCGKEELRADLLFCSSNSSSKISQSLTYLLIVLFIVFQIIF</sequence>
<accession>Q54KB3</accession>
<proteinExistence type="predicted"/>
<evidence type="ECO:0000313" key="3">
    <source>
        <dbReference type="Proteomes" id="UP000002195"/>
    </source>
</evidence>
<dbReference type="PhylomeDB" id="Q54KB3"/>
<dbReference type="PANTHER" id="PTHR33459:SF10">
    <property type="entry name" value="DICKKOPF N-TERMINAL CYSTEINE-RICH DOMAIN-CONTAINING PROTEIN-RELATED"/>
    <property type="match status" value="1"/>
</dbReference>
<feature type="chain" id="PRO_5004249989" evidence="1">
    <location>
        <begin position="22"/>
        <end position="358"/>
    </location>
</feature>
<dbReference type="OMA" id="DECINTD"/>
<evidence type="ECO:0000256" key="1">
    <source>
        <dbReference type="SAM" id="SignalP"/>
    </source>
</evidence>
<dbReference type="VEuPathDB" id="AmoebaDB:DDB_G0287491"/>
<dbReference type="PANTHER" id="PTHR33459">
    <property type="entry name" value="DD-GDCA PROTEIN"/>
    <property type="match status" value="1"/>
</dbReference>
<keyword evidence="3" id="KW-1185">Reference proteome</keyword>
<reference evidence="2 3" key="1">
    <citation type="journal article" date="2005" name="Nature">
        <title>The genome of the social amoeba Dictyostelium discoideum.</title>
        <authorList>
            <consortium name="The Dictyostelium discoideum Sequencing Consortium"/>
            <person name="Eichinger L."/>
            <person name="Pachebat J.A."/>
            <person name="Glockner G."/>
            <person name="Rajandream M.A."/>
            <person name="Sucgang R."/>
            <person name="Berriman M."/>
            <person name="Song J."/>
            <person name="Olsen R."/>
            <person name="Szafranski K."/>
            <person name="Xu Q."/>
            <person name="Tunggal B."/>
            <person name="Kummerfeld S."/>
            <person name="Madera M."/>
            <person name="Konfortov B.A."/>
            <person name="Rivero F."/>
            <person name="Bankier A.T."/>
            <person name="Lehmann R."/>
            <person name="Hamlin N."/>
            <person name="Davies R."/>
            <person name="Gaudet P."/>
            <person name="Fey P."/>
            <person name="Pilcher K."/>
            <person name="Chen G."/>
            <person name="Saunders D."/>
            <person name="Sodergren E."/>
            <person name="Davis P."/>
            <person name="Kerhornou A."/>
            <person name="Nie X."/>
            <person name="Hall N."/>
            <person name="Anjard C."/>
            <person name="Hemphill L."/>
            <person name="Bason N."/>
            <person name="Farbrother P."/>
            <person name="Desany B."/>
            <person name="Just E."/>
            <person name="Morio T."/>
            <person name="Rost R."/>
            <person name="Churcher C."/>
            <person name="Cooper J."/>
            <person name="Haydock S."/>
            <person name="van Driessche N."/>
            <person name="Cronin A."/>
            <person name="Goodhead I."/>
            <person name="Muzny D."/>
            <person name="Mourier T."/>
            <person name="Pain A."/>
            <person name="Lu M."/>
            <person name="Harper D."/>
            <person name="Lindsay R."/>
            <person name="Hauser H."/>
            <person name="James K."/>
            <person name="Quiles M."/>
            <person name="Madan Babu M."/>
            <person name="Saito T."/>
            <person name="Buchrieser C."/>
            <person name="Wardroper A."/>
            <person name="Felder M."/>
            <person name="Thangavelu M."/>
            <person name="Johnson D."/>
            <person name="Knights A."/>
            <person name="Loulseged H."/>
            <person name="Mungall K."/>
            <person name="Oliver K."/>
            <person name="Price C."/>
            <person name="Quail M.A."/>
            <person name="Urushihara H."/>
            <person name="Hernandez J."/>
            <person name="Rabbinowitsch E."/>
            <person name="Steffen D."/>
            <person name="Sanders M."/>
            <person name="Ma J."/>
            <person name="Kohara Y."/>
            <person name="Sharp S."/>
            <person name="Simmonds M."/>
            <person name="Spiegler S."/>
            <person name="Tivey A."/>
            <person name="Sugano S."/>
            <person name="White B."/>
            <person name="Walker D."/>
            <person name="Woodward J."/>
            <person name="Winckler T."/>
            <person name="Tanaka Y."/>
            <person name="Shaulsky G."/>
            <person name="Schleicher M."/>
            <person name="Weinstock G."/>
            <person name="Rosenthal A."/>
            <person name="Cox E.C."/>
            <person name="Chisholm R.L."/>
            <person name="Gibbs R."/>
            <person name="Loomis W.F."/>
            <person name="Platzer M."/>
            <person name="Kay R.R."/>
            <person name="Williams J."/>
            <person name="Dear P.H."/>
            <person name="Noegel A.A."/>
            <person name="Barrell B."/>
            <person name="Kuspa A."/>
        </authorList>
    </citation>
    <scope>NUCLEOTIDE SEQUENCE [LARGE SCALE GENOMIC DNA]</scope>
    <source>
        <strain evidence="2 3">AX4</strain>
    </source>
</reference>
<dbReference type="InterPro" id="IPR052326">
    <property type="entry name" value="Diff-Dev_Assoc_Protein"/>
</dbReference>
<protein>
    <submittedName>
        <fullName evidence="2">Paramecium surface antigen repeat-containing protein</fullName>
    </submittedName>
</protein>
<dbReference type="RefSeq" id="XP_637208.1">
    <property type="nucleotide sequence ID" value="XM_632116.1"/>
</dbReference>
<dbReference type="Proteomes" id="UP000002195">
    <property type="component" value="Unassembled WGS sequence"/>
</dbReference>
<dbReference type="EMBL" id="AAFI02000101">
    <property type="protein sequence ID" value="EAL63711.1"/>
    <property type="molecule type" value="Genomic_DNA"/>
</dbReference>
<dbReference type="InParanoid" id="Q54KB3"/>
<comment type="caution">
    <text evidence="2">The sequence shown here is derived from an EMBL/GenBank/DDBJ whole genome shotgun (WGS) entry which is preliminary data.</text>
</comment>
<keyword evidence="1" id="KW-0732">Signal</keyword>
<name>Q54KB3_DICDI</name>
<organism evidence="2 3">
    <name type="scientific">Dictyostelium discoideum</name>
    <name type="common">Social amoeba</name>
    <dbReference type="NCBI Taxonomy" id="44689"/>
    <lineage>
        <taxon>Eukaryota</taxon>
        <taxon>Amoebozoa</taxon>
        <taxon>Evosea</taxon>
        <taxon>Eumycetozoa</taxon>
        <taxon>Dictyostelia</taxon>
        <taxon>Dictyosteliales</taxon>
        <taxon>Dictyosteliaceae</taxon>
        <taxon>Dictyostelium</taxon>
    </lineage>
</organism>
<dbReference type="PaxDb" id="44689-DDB0238609"/>